<evidence type="ECO:0000313" key="3">
    <source>
        <dbReference type="WBParaSite" id="Pan_g10219.t1"/>
    </source>
</evidence>
<evidence type="ECO:0000256" key="1">
    <source>
        <dbReference type="SAM" id="MobiDB-lite"/>
    </source>
</evidence>
<protein>
    <submittedName>
        <fullName evidence="3">Uncharacterized protein</fullName>
    </submittedName>
</protein>
<feature type="region of interest" description="Disordered" evidence="1">
    <location>
        <begin position="83"/>
        <end position="108"/>
    </location>
</feature>
<feature type="compositionally biased region" description="Low complexity" evidence="1">
    <location>
        <begin position="46"/>
        <end position="60"/>
    </location>
</feature>
<dbReference type="Proteomes" id="UP000492821">
    <property type="component" value="Unassembled WGS sequence"/>
</dbReference>
<proteinExistence type="predicted"/>
<dbReference type="AlphaFoldDB" id="A0A7E4UMF5"/>
<feature type="compositionally biased region" description="Polar residues" evidence="1">
    <location>
        <begin position="92"/>
        <end position="108"/>
    </location>
</feature>
<sequence>MHESNVGLDEVWLLCCINEAKGPDRSYQASVKTQFVYRLLIRGTSTPATSTPSIHPSPTTVNGDRPAPAPLAAINRLCERNNRVISHRPSPKATQHASTSSRRTVALL</sequence>
<name>A0A7E4UMF5_PANRE</name>
<evidence type="ECO:0000313" key="2">
    <source>
        <dbReference type="Proteomes" id="UP000492821"/>
    </source>
</evidence>
<accession>A0A7E4UMF5</accession>
<reference evidence="3" key="2">
    <citation type="submission" date="2020-10" db="UniProtKB">
        <authorList>
            <consortium name="WormBaseParasite"/>
        </authorList>
    </citation>
    <scope>IDENTIFICATION</scope>
</reference>
<feature type="region of interest" description="Disordered" evidence="1">
    <location>
        <begin position="46"/>
        <end position="67"/>
    </location>
</feature>
<reference evidence="2" key="1">
    <citation type="journal article" date="2013" name="Genetics">
        <title>The draft genome and transcriptome of Panagrellus redivivus are shaped by the harsh demands of a free-living lifestyle.</title>
        <authorList>
            <person name="Srinivasan J."/>
            <person name="Dillman A.R."/>
            <person name="Macchietto M.G."/>
            <person name="Heikkinen L."/>
            <person name="Lakso M."/>
            <person name="Fracchia K.M."/>
            <person name="Antoshechkin I."/>
            <person name="Mortazavi A."/>
            <person name="Wong G."/>
            <person name="Sternberg P.W."/>
        </authorList>
    </citation>
    <scope>NUCLEOTIDE SEQUENCE [LARGE SCALE GENOMIC DNA]</scope>
    <source>
        <strain evidence="2">MT8872</strain>
    </source>
</reference>
<dbReference type="WBParaSite" id="Pan_g10219.t1">
    <property type="protein sequence ID" value="Pan_g10219.t1"/>
    <property type="gene ID" value="Pan_g10219"/>
</dbReference>
<organism evidence="2 3">
    <name type="scientific">Panagrellus redivivus</name>
    <name type="common">Microworm</name>
    <dbReference type="NCBI Taxonomy" id="6233"/>
    <lineage>
        <taxon>Eukaryota</taxon>
        <taxon>Metazoa</taxon>
        <taxon>Ecdysozoa</taxon>
        <taxon>Nematoda</taxon>
        <taxon>Chromadorea</taxon>
        <taxon>Rhabditida</taxon>
        <taxon>Tylenchina</taxon>
        <taxon>Panagrolaimomorpha</taxon>
        <taxon>Panagrolaimoidea</taxon>
        <taxon>Panagrolaimidae</taxon>
        <taxon>Panagrellus</taxon>
    </lineage>
</organism>
<keyword evidence="2" id="KW-1185">Reference proteome</keyword>